<feature type="transmembrane region" description="Helical" evidence="2">
    <location>
        <begin position="110"/>
        <end position="132"/>
    </location>
</feature>
<evidence type="ECO:0000313" key="4">
    <source>
        <dbReference type="Proteomes" id="UP001141327"/>
    </source>
</evidence>
<feature type="transmembrane region" description="Helical" evidence="2">
    <location>
        <begin position="73"/>
        <end position="98"/>
    </location>
</feature>
<proteinExistence type="predicted"/>
<feature type="transmembrane region" description="Helical" evidence="2">
    <location>
        <begin position="47"/>
        <end position="66"/>
    </location>
</feature>
<dbReference type="EMBL" id="JAPMOS010000023">
    <property type="protein sequence ID" value="KAJ4459081.1"/>
    <property type="molecule type" value="Genomic_DNA"/>
</dbReference>
<accession>A0ABQ8UKX2</accession>
<keyword evidence="2" id="KW-1133">Transmembrane helix</keyword>
<keyword evidence="4" id="KW-1185">Reference proteome</keyword>
<feature type="compositionally biased region" description="Acidic residues" evidence="1">
    <location>
        <begin position="184"/>
        <end position="194"/>
    </location>
</feature>
<sequence length="194" mass="21427">MLDDEETEHYYQEVVKRSQGTLIFALVIEILFSIAILSVGYSVKLDFWWLLVAVILSSLISIPATFRAKIRFALAAIAAHALAILMDAAALVSVSRSYSNVRFRPYVPNLLWMLILCALLAVFMAFAIFLALRVVVGLASARPALPGEEAEAPVERPWTRSLHTRTAAMRAGLPGGRGVRREEVEEAEEDEVAV</sequence>
<comment type="caution">
    <text evidence="3">The sequence shown here is derived from an EMBL/GenBank/DDBJ whole genome shotgun (WGS) entry which is preliminary data.</text>
</comment>
<gene>
    <name evidence="3" type="ORF">PAPYR_5145</name>
</gene>
<dbReference type="Proteomes" id="UP001141327">
    <property type="component" value="Unassembled WGS sequence"/>
</dbReference>
<keyword evidence="2" id="KW-0472">Membrane</keyword>
<organism evidence="3 4">
    <name type="scientific">Paratrimastix pyriformis</name>
    <dbReference type="NCBI Taxonomy" id="342808"/>
    <lineage>
        <taxon>Eukaryota</taxon>
        <taxon>Metamonada</taxon>
        <taxon>Preaxostyla</taxon>
        <taxon>Paratrimastigidae</taxon>
        <taxon>Paratrimastix</taxon>
    </lineage>
</organism>
<protein>
    <submittedName>
        <fullName evidence="3">Uncharacterized protein</fullName>
    </submittedName>
</protein>
<evidence type="ECO:0000313" key="3">
    <source>
        <dbReference type="EMBL" id="KAJ4459081.1"/>
    </source>
</evidence>
<keyword evidence="2" id="KW-0812">Transmembrane</keyword>
<evidence type="ECO:0000256" key="1">
    <source>
        <dbReference type="SAM" id="MobiDB-lite"/>
    </source>
</evidence>
<name>A0ABQ8UKX2_9EUKA</name>
<feature type="region of interest" description="Disordered" evidence="1">
    <location>
        <begin position="172"/>
        <end position="194"/>
    </location>
</feature>
<evidence type="ECO:0000256" key="2">
    <source>
        <dbReference type="SAM" id="Phobius"/>
    </source>
</evidence>
<feature type="transmembrane region" description="Helical" evidence="2">
    <location>
        <begin position="21"/>
        <end position="41"/>
    </location>
</feature>
<reference evidence="3" key="1">
    <citation type="journal article" date="2022" name="bioRxiv">
        <title>Genomics of Preaxostyla Flagellates Illuminates Evolutionary Transitions and the Path Towards Mitochondrial Loss.</title>
        <authorList>
            <person name="Novak L.V.F."/>
            <person name="Treitli S.C."/>
            <person name="Pyrih J."/>
            <person name="Halakuc P."/>
            <person name="Pipaliya S.V."/>
            <person name="Vacek V."/>
            <person name="Brzon O."/>
            <person name="Soukal P."/>
            <person name="Eme L."/>
            <person name="Dacks J.B."/>
            <person name="Karnkowska A."/>
            <person name="Elias M."/>
            <person name="Hampl V."/>
        </authorList>
    </citation>
    <scope>NUCLEOTIDE SEQUENCE</scope>
    <source>
        <strain evidence="3">RCP-MX</strain>
    </source>
</reference>